<dbReference type="InterPro" id="IPR017850">
    <property type="entry name" value="Alkaline_phosphatase_core_sf"/>
</dbReference>
<keyword evidence="2" id="KW-0479">Metal-binding</keyword>
<evidence type="ECO:0000256" key="2">
    <source>
        <dbReference type="ARBA" id="ARBA00022723"/>
    </source>
</evidence>
<dbReference type="InterPro" id="IPR050738">
    <property type="entry name" value="Sulfatase"/>
</dbReference>
<sequence length="483" mass="55178" precursor="true">MRRIRPMLMLGILLLTTSLPAAEERPNILFILTDDQAPWALGLSGHPHAHTPHLDELFQSGAYLPNSFTVTPVCSPSRVSTLTGRYGSEMGITDWLNPRVEPDHGIEPGIPTWPEELRKTGYQTALIGKWHLGLLDSQHPTQFGYVDFMGFRGGGTSPFRPTLEVDGSTQTVNGLTTDILTDEAIRWLRLYEKKDGPFALSLHYRAPHARWLPVRDEDWAPFDGLDPELPHPDYPDLKVEDIKRRTREYLASVAGVDRNVGKLLEELQLLQLHENTIVIYTSDHGYNMGHNGIWHKGNGHWIVNTPPPATENIPRGQRPNMYDHSIRVPTAIRWPGVIEADTIIDETVSNLDWFPTILSMANIPISDDLTLRGHDLTPLLKGDQIEWDNDFYGEYTTKHQSKTKMRMYRTPLWKLIRDFGNPERDELYDLKNDPEERTNLYNSDDPEVQETIRELSRKMSREMQALNDPVWTQRQGGVSSESE</sequence>
<dbReference type="PANTHER" id="PTHR42693">
    <property type="entry name" value="ARYLSULFATASE FAMILY MEMBER"/>
    <property type="match status" value="1"/>
</dbReference>
<accession>A0A5C5WGK1</accession>
<evidence type="ECO:0000313" key="8">
    <source>
        <dbReference type="EMBL" id="TWT49908.1"/>
    </source>
</evidence>
<dbReference type="EMBL" id="SIHI01000017">
    <property type="protein sequence ID" value="TWT49908.1"/>
    <property type="molecule type" value="Genomic_DNA"/>
</dbReference>
<keyword evidence="9" id="KW-1185">Reference proteome</keyword>
<dbReference type="InterPro" id="IPR024607">
    <property type="entry name" value="Sulfatase_CS"/>
</dbReference>
<dbReference type="EC" id="3.1.6.6" evidence="8"/>
<dbReference type="PROSITE" id="PS00149">
    <property type="entry name" value="SULFATASE_2"/>
    <property type="match status" value="1"/>
</dbReference>
<dbReference type="GO" id="GO:0046872">
    <property type="term" value="F:metal ion binding"/>
    <property type="evidence" value="ECO:0007669"/>
    <property type="project" value="UniProtKB-KW"/>
</dbReference>
<dbReference type="PANTHER" id="PTHR42693:SF53">
    <property type="entry name" value="ENDO-4-O-SULFATASE"/>
    <property type="match status" value="1"/>
</dbReference>
<dbReference type="Proteomes" id="UP000317243">
    <property type="component" value="Unassembled WGS sequence"/>
</dbReference>
<keyword evidence="3 8" id="KW-0378">Hydrolase</keyword>
<dbReference type="Gene3D" id="3.30.1120.10">
    <property type="match status" value="1"/>
</dbReference>
<feature type="domain" description="Sulfatase N-terminal" evidence="7">
    <location>
        <begin position="26"/>
        <end position="363"/>
    </location>
</feature>
<evidence type="ECO:0000256" key="5">
    <source>
        <dbReference type="SAM" id="MobiDB-lite"/>
    </source>
</evidence>
<dbReference type="AlphaFoldDB" id="A0A5C5WGK1"/>
<dbReference type="SUPFAM" id="SSF53649">
    <property type="entry name" value="Alkaline phosphatase-like"/>
    <property type="match status" value="1"/>
</dbReference>
<feature type="chain" id="PRO_5023100242" evidence="6">
    <location>
        <begin position="22"/>
        <end position="483"/>
    </location>
</feature>
<dbReference type="Pfam" id="PF00884">
    <property type="entry name" value="Sulfatase"/>
    <property type="match status" value="1"/>
</dbReference>
<evidence type="ECO:0000256" key="4">
    <source>
        <dbReference type="ARBA" id="ARBA00022837"/>
    </source>
</evidence>
<evidence type="ECO:0000256" key="1">
    <source>
        <dbReference type="ARBA" id="ARBA00008779"/>
    </source>
</evidence>
<dbReference type="Gene3D" id="3.40.720.10">
    <property type="entry name" value="Alkaline Phosphatase, subunit A"/>
    <property type="match status" value="1"/>
</dbReference>
<feature type="region of interest" description="Disordered" evidence="5">
    <location>
        <begin position="456"/>
        <end position="483"/>
    </location>
</feature>
<keyword evidence="4" id="KW-0106">Calcium</keyword>
<reference evidence="8 9" key="1">
    <citation type="submission" date="2019-02" db="EMBL/GenBank/DDBJ databases">
        <title>Deep-cultivation of Planctomycetes and their phenomic and genomic characterization uncovers novel biology.</title>
        <authorList>
            <person name="Wiegand S."/>
            <person name="Jogler M."/>
            <person name="Boedeker C."/>
            <person name="Pinto D."/>
            <person name="Vollmers J."/>
            <person name="Rivas-Marin E."/>
            <person name="Kohn T."/>
            <person name="Peeters S.H."/>
            <person name="Heuer A."/>
            <person name="Rast P."/>
            <person name="Oberbeckmann S."/>
            <person name="Bunk B."/>
            <person name="Jeske O."/>
            <person name="Meyerdierks A."/>
            <person name="Storesund J.E."/>
            <person name="Kallscheuer N."/>
            <person name="Luecker S."/>
            <person name="Lage O.M."/>
            <person name="Pohl T."/>
            <person name="Merkel B.J."/>
            <person name="Hornburger P."/>
            <person name="Mueller R.-W."/>
            <person name="Bruemmer F."/>
            <person name="Labrenz M."/>
            <person name="Spormann A.M."/>
            <person name="Op Den Camp H."/>
            <person name="Overmann J."/>
            <person name="Amann R."/>
            <person name="Jetten M.S.M."/>
            <person name="Mascher T."/>
            <person name="Medema M.H."/>
            <person name="Devos D.P."/>
            <person name="Kaster A.-K."/>
            <person name="Ovreas L."/>
            <person name="Rohde M."/>
            <person name="Galperin M.Y."/>
            <person name="Jogler C."/>
        </authorList>
    </citation>
    <scope>NUCLEOTIDE SEQUENCE [LARGE SCALE GENOMIC DNA]</scope>
    <source>
        <strain evidence="8 9">KOR42</strain>
    </source>
</reference>
<protein>
    <submittedName>
        <fullName evidence="8">Choline-sulfatase</fullName>
        <ecNumber evidence="8">3.1.6.6</ecNumber>
    </submittedName>
</protein>
<evidence type="ECO:0000256" key="6">
    <source>
        <dbReference type="SAM" id="SignalP"/>
    </source>
</evidence>
<comment type="similarity">
    <text evidence="1">Belongs to the sulfatase family.</text>
</comment>
<gene>
    <name evidence="8" type="primary">betC_16</name>
    <name evidence="8" type="ORF">KOR42_38600</name>
</gene>
<dbReference type="RefSeq" id="WP_146511280.1">
    <property type="nucleotide sequence ID" value="NZ_SIHI01000017.1"/>
</dbReference>
<feature type="compositionally biased region" description="Polar residues" evidence="5">
    <location>
        <begin position="470"/>
        <end position="483"/>
    </location>
</feature>
<evidence type="ECO:0000313" key="9">
    <source>
        <dbReference type="Proteomes" id="UP000317243"/>
    </source>
</evidence>
<evidence type="ECO:0000259" key="7">
    <source>
        <dbReference type="Pfam" id="PF00884"/>
    </source>
</evidence>
<dbReference type="GO" id="GO:0004065">
    <property type="term" value="F:arylsulfatase activity"/>
    <property type="evidence" value="ECO:0007669"/>
    <property type="project" value="TreeGrafter"/>
</dbReference>
<name>A0A5C5WGK1_9PLAN</name>
<dbReference type="OrthoDB" id="237120at2"/>
<dbReference type="GO" id="GO:0047753">
    <property type="term" value="F:choline-sulfatase activity"/>
    <property type="evidence" value="ECO:0007669"/>
    <property type="project" value="UniProtKB-EC"/>
</dbReference>
<feature type="signal peptide" evidence="6">
    <location>
        <begin position="1"/>
        <end position="21"/>
    </location>
</feature>
<organism evidence="8 9">
    <name type="scientific">Thalassoglobus neptunius</name>
    <dbReference type="NCBI Taxonomy" id="1938619"/>
    <lineage>
        <taxon>Bacteria</taxon>
        <taxon>Pseudomonadati</taxon>
        <taxon>Planctomycetota</taxon>
        <taxon>Planctomycetia</taxon>
        <taxon>Planctomycetales</taxon>
        <taxon>Planctomycetaceae</taxon>
        <taxon>Thalassoglobus</taxon>
    </lineage>
</organism>
<evidence type="ECO:0000256" key="3">
    <source>
        <dbReference type="ARBA" id="ARBA00022801"/>
    </source>
</evidence>
<dbReference type="InterPro" id="IPR000917">
    <property type="entry name" value="Sulfatase_N"/>
</dbReference>
<proteinExistence type="inferred from homology"/>
<keyword evidence="6" id="KW-0732">Signal</keyword>
<comment type="caution">
    <text evidence="8">The sequence shown here is derived from an EMBL/GenBank/DDBJ whole genome shotgun (WGS) entry which is preliminary data.</text>
</comment>